<dbReference type="PROSITE" id="PS50931">
    <property type="entry name" value="HTH_LYSR"/>
    <property type="match status" value="1"/>
</dbReference>
<organism evidence="7 8">
    <name type="scientific">Azonexus hydrophilus</name>
    <dbReference type="NCBI Taxonomy" id="418702"/>
    <lineage>
        <taxon>Bacteria</taxon>
        <taxon>Pseudomonadati</taxon>
        <taxon>Pseudomonadota</taxon>
        <taxon>Betaproteobacteria</taxon>
        <taxon>Rhodocyclales</taxon>
        <taxon>Azonexaceae</taxon>
        <taxon>Azonexus</taxon>
    </lineage>
</organism>
<dbReference type="SUPFAM" id="SSF46785">
    <property type="entry name" value="Winged helix' DNA-binding domain"/>
    <property type="match status" value="1"/>
</dbReference>
<dbReference type="EMBL" id="CP151406">
    <property type="protein sequence ID" value="WZJ20264.1"/>
    <property type="molecule type" value="Genomic_DNA"/>
</dbReference>
<accession>A0ABZ2XLG1</accession>
<evidence type="ECO:0000256" key="3">
    <source>
        <dbReference type="ARBA" id="ARBA00023125"/>
    </source>
</evidence>
<sequence length="295" mass="31976">MINLECVATFLAVANQGGFREAARQTGQSQPAVTQHIKRLEQSLKVALIQRSNAGCTLTPEGTSFLPYAKHLVRAGARAQALFDKTVLSIGASSNTGIYLLQPRLRAYRDRVAHKLQIAIGSNNRIAEQLQNFEIDVAIMEWWDPRPGFTATVWHREELQVIVPPDHPWAGCTSIPRNWLCGQALLGGEAGSGTGRLLQSYFGDDARNIGIAMQLGSTEAVKHAVRAGLGISLVMAAAVTDENRDGSLRAIPLEGGALHKDLYVISREDLLPDAPARHFCEFLLQGETAPLAPAP</sequence>
<dbReference type="Pfam" id="PF00126">
    <property type="entry name" value="HTH_1"/>
    <property type="match status" value="1"/>
</dbReference>
<dbReference type="Proteomes" id="UP001479520">
    <property type="component" value="Plasmid unnamed1"/>
</dbReference>
<dbReference type="RefSeq" id="WP_341743054.1">
    <property type="nucleotide sequence ID" value="NZ_CP151406.1"/>
</dbReference>
<gene>
    <name evidence="6" type="ORF">AADV58_09875</name>
    <name evidence="7" type="ORF">AADV58_17565</name>
</gene>
<keyword evidence="3" id="KW-0238">DNA-binding</keyword>
<dbReference type="EMBL" id="CP151407">
    <property type="protein sequence ID" value="WZJ23217.1"/>
    <property type="molecule type" value="Genomic_DNA"/>
</dbReference>
<dbReference type="PANTHER" id="PTHR30126">
    <property type="entry name" value="HTH-TYPE TRANSCRIPTIONAL REGULATOR"/>
    <property type="match status" value="1"/>
</dbReference>
<keyword evidence="4" id="KW-0804">Transcription</keyword>
<dbReference type="SUPFAM" id="SSF53850">
    <property type="entry name" value="Periplasmic binding protein-like II"/>
    <property type="match status" value="1"/>
</dbReference>
<evidence type="ECO:0000256" key="4">
    <source>
        <dbReference type="ARBA" id="ARBA00023163"/>
    </source>
</evidence>
<dbReference type="PRINTS" id="PR00039">
    <property type="entry name" value="HTHLYSR"/>
</dbReference>
<reference evidence="7 8" key="1">
    <citation type="submission" date="2024-04" db="EMBL/GenBank/DDBJ databases">
        <title>Dissimilatory iodate-reducing microorganisms contribute to the enrichment of iodine in groundwater.</title>
        <authorList>
            <person name="Jiang Z."/>
        </authorList>
    </citation>
    <scope>NUCLEOTIDE SEQUENCE [LARGE SCALE GENOMIC DNA]</scope>
    <source>
        <strain evidence="7 8">NCP973</strain>
        <plasmid evidence="7 8">unnamed1</plasmid>
    </source>
</reference>
<geneLocation type="plasmid" evidence="7 8">
    <name>unnamed1</name>
</geneLocation>
<dbReference type="Gene3D" id="1.10.10.10">
    <property type="entry name" value="Winged helix-like DNA-binding domain superfamily/Winged helix DNA-binding domain"/>
    <property type="match status" value="1"/>
</dbReference>
<evidence type="ECO:0000313" key="7">
    <source>
        <dbReference type="EMBL" id="WZJ23217.1"/>
    </source>
</evidence>
<dbReference type="Proteomes" id="UP001479520">
    <property type="component" value="Chromosome"/>
</dbReference>
<keyword evidence="2" id="KW-0805">Transcription regulation</keyword>
<dbReference type="PANTHER" id="PTHR30126:SF39">
    <property type="entry name" value="HTH-TYPE TRANSCRIPTIONAL REGULATOR CYSL"/>
    <property type="match status" value="1"/>
</dbReference>
<dbReference type="InterPro" id="IPR000847">
    <property type="entry name" value="LysR_HTH_N"/>
</dbReference>
<name>A0ABZ2XLG1_9RHOO</name>
<evidence type="ECO:0000259" key="5">
    <source>
        <dbReference type="PROSITE" id="PS50931"/>
    </source>
</evidence>
<dbReference type="Gene3D" id="3.40.190.290">
    <property type="match status" value="1"/>
</dbReference>
<feature type="domain" description="HTH lysR-type" evidence="5">
    <location>
        <begin position="2"/>
        <end position="59"/>
    </location>
</feature>
<dbReference type="InterPro" id="IPR036388">
    <property type="entry name" value="WH-like_DNA-bd_sf"/>
</dbReference>
<dbReference type="InterPro" id="IPR005119">
    <property type="entry name" value="LysR_subst-bd"/>
</dbReference>
<evidence type="ECO:0000256" key="1">
    <source>
        <dbReference type="ARBA" id="ARBA00009437"/>
    </source>
</evidence>
<dbReference type="Pfam" id="PF03466">
    <property type="entry name" value="LysR_substrate"/>
    <property type="match status" value="1"/>
</dbReference>
<dbReference type="InterPro" id="IPR036390">
    <property type="entry name" value="WH_DNA-bd_sf"/>
</dbReference>
<proteinExistence type="inferred from homology"/>
<keyword evidence="8" id="KW-1185">Reference proteome</keyword>
<evidence type="ECO:0000313" key="6">
    <source>
        <dbReference type="EMBL" id="WZJ20264.1"/>
    </source>
</evidence>
<evidence type="ECO:0000256" key="2">
    <source>
        <dbReference type="ARBA" id="ARBA00023015"/>
    </source>
</evidence>
<protein>
    <submittedName>
        <fullName evidence="7">LysR family transcriptional regulator</fullName>
    </submittedName>
</protein>
<keyword evidence="7" id="KW-0614">Plasmid</keyword>
<evidence type="ECO:0000313" key="8">
    <source>
        <dbReference type="Proteomes" id="UP001479520"/>
    </source>
</evidence>
<comment type="similarity">
    <text evidence="1">Belongs to the LysR transcriptional regulatory family.</text>
</comment>